<dbReference type="PANTHER" id="PTHR45633">
    <property type="entry name" value="60 KDA HEAT SHOCK PROTEIN, MITOCHONDRIAL"/>
    <property type="match status" value="1"/>
</dbReference>
<dbReference type="AlphaFoldDB" id="A0A1H7W6R7"/>
<evidence type="ECO:0000313" key="3">
    <source>
        <dbReference type="EMBL" id="SEM17044.1"/>
    </source>
</evidence>
<reference evidence="4" key="1">
    <citation type="submission" date="2016-10" db="EMBL/GenBank/DDBJ databases">
        <authorList>
            <person name="Varghese N."/>
            <person name="Submissions S."/>
        </authorList>
    </citation>
    <scope>NUCLEOTIDE SEQUENCE [LARGE SCALE GENOMIC DNA]</scope>
    <source>
        <strain evidence="4">DSM 17453</strain>
    </source>
</reference>
<name>A0A1H7W6R7_9FLAO</name>
<dbReference type="InterPro" id="IPR027413">
    <property type="entry name" value="GROEL-like_equatorial_sf"/>
</dbReference>
<dbReference type="Gene3D" id="1.10.560.10">
    <property type="entry name" value="GroEL-like equatorial domain"/>
    <property type="match status" value="1"/>
</dbReference>
<dbReference type="SUPFAM" id="SSF48592">
    <property type="entry name" value="GroEL equatorial domain-like"/>
    <property type="match status" value="1"/>
</dbReference>
<proteinExistence type="inferred from homology"/>
<gene>
    <name evidence="3" type="ORF">SAMN05421856_101523</name>
</gene>
<comment type="similarity">
    <text evidence="1">Belongs to the chaperonin (HSP60) family.</text>
</comment>
<evidence type="ECO:0000313" key="4">
    <source>
        <dbReference type="Proteomes" id="UP000199450"/>
    </source>
</evidence>
<dbReference type="InterPro" id="IPR001844">
    <property type="entry name" value="Cpn60/GroEL"/>
</dbReference>
<dbReference type="GO" id="GO:0140662">
    <property type="term" value="F:ATP-dependent protein folding chaperone"/>
    <property type="evidence" value="ECO:0007669"/>
    <property type="project" value="InterPro"/>
</dbReference>
<dbReference type="Proteomes" id="UP000199450">
    <property type="component" value="Unassembled WGS sequence"/>
</dbReference>
<keyword evidence="2" id="KW-0143">Chaperone</keyword>
<dbReference type="STRING" id="295069.SAMN05421856_101523"/>
<sequence>MLNYTLLDDFGYNVKTDEYVNMPEAGIIDPTKVTRVALENAASVSGMLLTTECVITEVKKDEPAMPMGGGMPGMM</sequence>
<evidence type="ECO:0000256" key="2">
    <source>
        <dbReference type="ARBA" id="ARBA00023186"/>
    </source>
</evidence>
<organism evidence="3 4">
    <name type="scientific">Chryseobacterium taichungense</name>
    <dbReference type="NCBI Taxonomy" id="295069"/>
    <lineage>
        <taxon>Bacteria</taxon>
        <taxon>Pseudomonadati</taxon>
        <taxon>Bacteroidota</taxon>
        <taxon>Flavobacteriia</taxon>
        <taxon>Flavobacteriales</taxon>
        <taxon>Weeksellaceae</taxon>
        <taxon>Chryseobacterium group</taxon>
        <taxon>Chryseobacterium</taxon>
    </lineage>
</organism>
<dbReference type="EMBL" id="FOBV01000001">
    <property type="protein sequence ID" value="SEM17044.1"/>
    <property type="molecule type" value="Genomic_DNA"/>
</dbReference>
<accession>A0A1H7W6R7</accession>
<protein>
    <submittedName>
        <fullName evidence="3">Chaperonin GroEL</fullName>
    </submittedName>
</protein>
<evidence type="ECO:0000256" key="1">
    <source>
        <dbReference type="ARBA" id="ARBA00006607"/>
    </source>
</evidence>
<dbReference type="GO" id="GO:0042026">
    <property type="term" value="P:protein refolding"/>
    <property type="evidence" value="ECO:0007669"/>
    <property type="project" value="InterPro"/>
</dbReference>
<keyword evidence="4" id="KW-1185">Reference proteome</keyword>